<protein>
    <submittedName>
        <fullName evidence="1">Uncharacterized protein</fullName>
    </submittedName>
</protein>
<gene>
    <name evidence="1" type="ORF">M437DRAFT_70026</name>
</gene>
<evidence type="ECO:0000313" key="1">
    <source>
        <dbReference type="EMBL" id="KEQ58344.1"/>
    </source>
</evidence>
<organism evidence="1 2">
    <name type="scientific">Aureobasidium melanogenum (strain CBS 110374)</name>
    <name type="common">Aureobasidium pullulans var. melanogenum</name>
    <dbReference type="NCBI Taxonomy" id="1043003"/>
    <lineage>
        <taxon>Eukaryota</taxon>
        <taxon>Fungi</taxon>
        <taxon>Dikarya</taxon>
        <taxon>Ascomycota</taxon>
        <taxon>Pezizomycotina</taxon>
        <taxon>Dothideomycetes</taxon>
        <taxon>Dothideomycetidae</taxon>
        <taxon>Dothideales</taxon>
        <taxon>Saccotheciaceae</taxon>
        <taxon>Aureobasidium</taxon>
    </lineage>
</organism>
<dbReference type="RefSeq" id="XP_040875367.1">
    <property type="nucleotide sequence ID" value="XM_041025393.1"/>
</dbReference>
<reference evidence="1 2" key="1">
    <citation type="journal article" date="2014" name="BMC Genomics">
        <title>Genome sequencing of four Aureobasidium pullulans varieties: biotechnological potential, stress tolerance, and description of new species.</title>
        <authorList>
            <person name="Gostin Ar C."/>
            <person name="Ohm R.A."/>
            <person name="Kogej T."/>
            <person name="Sonjak S."/>
            <person name="Turk M."/>
            <person name="Zajc J."/>
            <person name="Zalar P."/>
            <person name="Grube M."/>
            <person name="Sun H."/>
            <person name="Han J."/>
            <person name="Sharma A."/>
            <person name="Chiniquy J."/>
            <person name="Ngan C.Y."/>
            <person name="Lipzen A."/>
            <person name="Barry K."/>
            <person name="Grigoriev I.V."/>
            <person name="Gunde-Cimerman N."/>
        </authorList>
    </citation>
    <scope>NUCLEOTIDE SEQUENCE [LARGE SCALE GENOMIC DNA]</scope>
    <source>
        <strain evidence="1 2">CBS 110374</strain>
    </source>
</reference>
<dbReference type="AlphaFoldDB" id="A0A074VH23"/>
<dbReference type="GeneID" id="63918766"/>
<proteinExistence type="predicted"/>
<dbReference type="EMBL" id="KL584856">
    <property type="protein sequence ID" value="KEQ58344.1"/>
    <property type="molecule type" value="Genomic_DNA"/>
</dbReference>
<keyword evidence="2" id="KW-1185">Reference proteome</keyword>
<dbReference type="HOGENOM" id="CLU_1777061_0_0_1"/>
<dbReference type="Proteomes" id="UP000030672">
    <property type="component" value="Unassembled WGS sequence"/>
</dbReference>
<name>A0A074VH23_AURM1</name>
<evidence type="ECO:0000313" key="2">
    <source>
        <dbReference type="Proteomes" id="UP000030672"/>
    </source>
</evidence>
<sequence>MEEIGGDGRTPLLLLSARLIKKGQTVTALPDAKRARKTVSVEAECPRTPRRTPRRARSQQTAYGFVQTRTRCLVPTPAGQGDNNILHTSFVHHSGSASFVAMSAFTSLNGRKGWVLARRFALGAMAASRDCQIQPRSQNEGSGACG</sequence>
<accession>A0A074VH23</accession>